<keyword evidence="2" id="KW-0004">4Fe-4S</keyword>
<dbReference type="InterPro" id="IPR058240">
    <property type="entry name" value="rSAM_sf"/>
</dbReference>
<sequence length="83" mass="9608">MVGLGESEEEVFEFLKDLREVGCEIVTIGQYLQPSKRHLPVKEYIHPDRFQGYKREALQMGFSYVASAPLVRSSFHAEEAFRE</sequence>
<organism evidence="3">
    <name type="scientific">marine sediment metagenome</name>
    <dbReference type="NCBI Taxonomy" id="412755"/>
    <lineage>
        <taxon>unclassified sequences</taxon>
        <taxon>metagenomes</taxon>
        <taxon>ecological metagenomes</taxon>
    </lineage>
</organism>
<dbReference type="PANTHER" id="PTHR10949">
    <property type="entry name" value="LIPOYL SYNTHASE"/>
    <property type="match status" value="1"/>
</dbReference>
<evidence type="ECO:0008006" key="4">
    <source>
        <dbReference type="Google" id="ProtNLM"/>
    </source>
</evidence>
<evidence type="ECO:0000313" key="3">
    <source>
        <dbReference type="EMBL" id="GAF88634.1"/>
    </source>
</evidence>
<keyword evidence="2" id="KW-0411">Iron-sulfur</keyword>
<accession>X0T5Z8</accession>
<comment type="caution">
    <text evidence="3">The sequence shown here is derived from an EMBL/GenBank/DDBJ whole genome shotgun (WGS) entry which is preliminary data.</text>
</comment>
<dbReference type="GO" id="GO:0016992">
    <property type="term" value="F:lipoate synthase activity"/>
    <property type="evidence" value="ECO:0007669"/>
    <property type="project" value="InterPro"/>
</dbReference>
<keyword evidence="2" id="KW-0479">Metal-binding</keyword>
<dbReference type="EMBL" id="BARS01011322">
    <property type="protein sequence ID" value="GAF88634.1"/>
    <property type="molecule type" value="Genomic_DNA"/>
</dbReference>
<comment type="cofactor">
    <cofactor evidence="1">
        <name>[4Fe-4S] cluster</name>
        <dbReference type="ChEBI" id="CHEBI:49883"/>
    </cofactor>
</comment>
<name>X0T5Z8_9ZZZZ</name>
<dbReference type="GO" id="GO:0051539">
    <property type="term" value="F:4 iron, 4 sulfur cluster binding"/>
    <property type="evidence" value="ECO:0007669"/>
    <property type="project" value="UniProtKB-KW"/>
</dbReference>
<reference evidence="3" key="1">
    <citation type="journal article" date="2014" name="Front. Microbiol.">
        <title>High frequency of phylogenetically diverse reductive dehalogenase-homologous genes in deep subseafloor sedimentary metagenomes.</title>
        <authorList>
            <person name="Kawai M."/>
            <person name="Futagami T."/>
            <person name="Toyoda A."/>
            <person name="Takaki Y."/>
            <person name="Nishi S."/>
            <person name="Hori S."/>
            <person name="Arai W."/>
            <person name="Tsubouchi T."/>
            <person name="Morono Y."/>
            <person name="Uchiyama I."/>
            <person name="Ito T."/>
            <person name="Fujiyama A."/>
            <person name="Inagaki F."/>
            <person name="Takami H."/>
        </authorList>
    </citation>
    <scope>NUCLEOTIDE SEQUENCE</scope>
    <source>
        <strain evidence="3">Expedition CK06-06</strain>
    </source>
</reference>
<evidence type="ECO:0000256" key="1">
    <source>
        <dbReference type="ARBA" id="ARBA00001966"/>
    </source>
</evidence>
<evidence type="ECO:0000256" key="2">
    <source>
        <dbReference type="ARBA" id="ARBA00022485"/>
    </source>
</evidence>
<proteinExistence type="predicted"/>
<dbReference type="SUPFAM" id="SSF102114">
    <property type="entry name" value="Radical SAM enzymes"/>
    <property type="match status" value="1"/>
</dbReference>
<dbReference type="PANTHER" id="PTHR10949:SF0">
    <property type="entry name" value="LIPOYL SYNTHASE, MITOCHONDRIAL"/>
    <property type="match status" value="1"/>
</dbReference>
<feature type="non-terminal residue" evidence="3">
    <location>
        <position position="83"/>
    </location>
</feature>
<protein>
    <recommendedName>
        <fullName evidence="4">Lipoyl synthase N-terminal domain-containing protein</fullName>
    </recommendedName>
</protein>
<gene>
    <name evidence="3" type="ORF">S01H1_20637</name>
</gene>
<dbReference type="InterPro" id="IPR003698">
    <property type="entry name" value="Lipoyl_synth"/>
</dbReference>
<dbReference type="AlphaFoldDB" id="X0T5Z8"/>
<keyword evidence="2" id="KW-0408">Iron</keyword>